<sequence length="89" mass="9391">MGKRSLSTGFATNPGIQVLLAVLVVGTIGLLVRDVLAEDRSSLDIAIRAATAISWAVILAAGVIGRRRQRREQAATCDDPGRDHRAPTG</sequence>
<dbReference type="Proteomes" id="UP000470246">
    <property type="component" value="Unassembled WGS sequence"/>
</dbReference>
<keyword evidence="2" id="KW-0812">Transmembrane</keyword>
<dbReference type="RefSeq" id="WP_163484194.1">
    <property type="nucleotide sequence ID" value="NZ_JAAGWF010000029.1"/>
</dbReference>
<keyword evidence="2" id="KW-1133">Transmembrane helix</keyword>
<comment type="caution">
    <text evidence="3">The sequence shown here is derived from an EMBL/GenBank/DDBJ whole genome shotgun (WGS) entry which is preliminary data.</text>
</comment>
<feature type="compositionally biased region" description="Basic and acidic residues" evidence="1">
    <location>
        <begin position="79"/>
        <end position="89"/>
    </location>
</feature>
<evidence type="ECO:0000256" key="1">
    <source>
        <dbReference type="SAM" id="MobiDB-lite"/>
    </source>
</evidence>
<protein>
    <submittedName>
        <fullName evidence="3">Uncharacterized protein</fullName>
    </submittedName>
</protein>
<evidence type="ECO:0000313" key="4">
    <source>
        <dbReference type="Proteomes" id="UP000470246"/>
    </source>
</evidence>
<reference evidence="3 4" key="1">
    <citation type="submission" date="2020-02" db="EMBL/GenBank/DDBJ databases">
        <title>Geodermatophilus sabuli CPCC 205279 I12A-02694.</title>
        <authorList>
            <person name="Jiang Z."/>
        </authorList>
    </citation>
    <scope>NUCLEOTIDE SEQUENCE [LARGE SCALE GENOMIC DNA]</scope>
    <source>
        <strain evidence="3 4">I12A-02694</strain>
    </source>
</reference>
<gene>
    <name evidence="3" type="ORF">GCU56_21675</name>
</gene>
<name>A0A7K3W6L9_9ACTN</name>
<keyword evidence="4" id="KW-1185">Reference proteome</keyword>
<feature type="region of interest" description="Disordered" evidence="1">
    <location>
        <begin position="70"/>
        <end position="89"/>
    </location>
</feature>
<evidence type="ECO:0000256" key="2">
    <source>
        <dbReference type="SAM" id="Phobius"/>
    </source>
</evidence>
<feature type="transmembrane region" description="Helical" evidence="2">
    <location>
        <begin position="45"/>
        <end position="64"/>
    </location>
</feature>
<organism evidence="3 4">
    <name type="scientific">Geodermatophilus sabuli</name>
    <dbReference type="NCBI Taxonomy" id="1564158"/>
    <lineage>
        <taxon>Bacteria</taxon>
        <taxon>Bacillati</taxon>
        <taxon>Actinomycetota</taxon>
        <taxon>Actinomycetes</taxon>
        <taxon>Geodermatophilales</taxon>
        <taxon>Geodermatophilaceae</taxon>
        <taxon>Geodermatophilus</taxon>
    </lineage>
</organism>
<accession>A0A7K3W6L9</accession>
<dbReference type="AlphaFoldDB" id="A0A7K3W6L9"/>
<proteinExistence type="predicted"/>
<keyword evidence="2" id="KW-0472">Membrane</keyword>
<evidence type="ECO:0000313" key="3">
    <source>
        <dbReference type="EMBL" id="NEK60472.1"/>
    </source>
</evidence>
<dbReference type="EMBL" id="JAAGWF010000029">
    <property type="protein sequence ID" value="NEK60472.1"/>
    <property type="molecule type" value="Genomic_DNA"/>
</dbReference>
<feature type="transmembrane region" description="Helical" evidence="2">
    <location>
        <begin position="12"/>
        <end position="33"/>
    </location>
</feature>